<dbReference type="EMBL" id="CAVMJV010000015">
    <property type="protein sequence ID" value="CAK5053913.1"/>
    <property type="molecule type" value="Genomic_DNA"/>
</dbReference>
<name>A0ACB0YMK4_MELEN</name>
<reference evidence="1" key="1">
    <citation type="submission" date="2023-11" db="EMBL/GenBank/DDBJ databases">
        <authorList>
            <person name="Poullet M."/>
        </authorList>
    </citation>
    <scope>NUCLEOTIDE SEQUENCE</scope>
    <source>
        <strain evidence="1">E1834</strain>
    </source>
</reference>
<comment type="caution">
    <text evidence="1">The sequence shown here is derived from an EMBL/GenBank/DDBJ whole genome shotgun (WGS) entry which is preliminary data.</text>
</comment>
<evidence type="ECO:0000313" key="2">
    <source>
        <dbReference type="Proteomes" id="UP001497535"/>
    </source>
</evidence>
<protein>
    <submittedName>
        <fullName evidence="1">Uncharacterized protein</fullName>
    </submittedName>
</protein>
<gene>
    <name evidence="1" type="ORF">MENTE1834_LOCUS14258</name>
</gene>
<dbReference type="Proteomes" id="UP001497535">
    <property type="component" value="Unassembled WGS sequence"/>
</dbReference>
<evidence type="ECO:0000313" key="1">
    <source>
        <dbReference type="EMBL" id="CAK5053913.1"/>
    </source>
</evidence>
<accession>A0ACB0YMK4</accession>
<organism evidence="1 2">
    <name type="scientific">Meloidogyne enterolobii</name>
    <name type="common">Root-knot nematode worm</name>
    <name type="synonym">Meloidogyne mayaguensis</name>
    <dbReference type="NCBI Taxonomy" id="390850"/>
    <lineage>
        <taxon>Eukaryota</taxon>
        <taxon>Metazoa</taxon>
        <taxon>Ecdysozoa</taxon>
        <taxon>Nematoda</taxon>
        <taxon>Chromadorea</taxon>
        <taxon>Rhabditida</taxon>
        <taxon>Tylenchina</taxon>
        <taxon>Tylenchomorpha</taxon>
        <taxon>Tylenchoidea</taxon>
        <taxon>Meloidogynidae</taxon>
        <taxon>Meloidogyninae</taxon>
        <taxon>Meloidogyne</taxon>
    </lineage>
</organism>
<sequence>MFSFLNLFEKGVILLIIFLFILKQTNSSTTPDNGETTTILSSKSENKIVLPWDQDYTKMTEHKREKREFLALSGILILVIWSFTLGPFTQMQITSRVNMIGSFQEKGCIYRFITNGFKNYCAPTEKEINDKHLIQQIFMILFKHITKTAANLLRYLHSHTFGLINRSEFKIEENFTLREDFFLFLFRHQLVPIGYVPEVLLTEKDEKAWKIYENFVQGTKTDESMHCDEISKEWENKKKTKKLKEFDPSKLENILKCGCNNLFSNWGDLETGQIKKKISAKDCLELLQILKPNEEISYSLQGNIPIGNLNVYKRMGQEFRFLPSNLAKQKII</sequence>
<proteinExistence type="predicted"/>
<keyword evidence="2" id="KW-1185">Reference proteome</keyword>